<dbReference type="Gene3D" id="3.20.20.80">
    <property type="entry name" value="Glycosidases"/>
    <property type="match status" value="1"/>
</dbReference>
<evidence type="ECO:0000256" key="2">
    <source>
        <dbReference type="ARBA" id="ARBA00022801"/>
    </source>
</evidence>
<dbReference type="PANTHER" id="PTHR10353:SF137">
    <property type="entry name" value="MYROSINASE 3-RELATED"/>
    <property type="match status" value="1"/>
</dbReference>
<dbReference type="PROSITE" id="PS00572">
    <property type="entry name" value="GLYCOSYL_HYDROL_F1_1"/>
    <property type="match status" value="1"/>
</dbReference>
<dbReference type="InterPro" id="IPR017853">
    <property type="entry name" value="GH"/>
</dbReference>
<reference evidence="8 9" key="1">
    <citation type="submission" date="2019-09" db="EMBL/GenBank/DDBJ databases">
        <title>A chromosome-level genome assembly of the Chinese tupelo Nyssa sinensis.</title>
        <authorList>
            <person name="Yang X."/>
            <person name="Kang M."/>
            <person name="Yang Y."/>
            <person name="Xiong H."/>
            <person name="Wang M."/>
            <person name="Zhang Z."/>
            <person name="Wang Z."/>
            <person name="Wu H."/>
            <person name="Ma T."/>
            <person name="Liu J."/>
            <person name="Xi Z."/>
        </authorList>
    </citation>
    <scope>NUCLEOTIDE SEQUENCE [LARGE SCALE GENOMIC DNA]</scope>
    <source>
        <strain evidence="8">J267</strain>
        <tissue evidence="8">Leaf</tissue>
    </source>
</reference>
<dbReference type="PROSITE" id="PS00653">
    <property type="entry name" value="GLYCOSYL_HYDROL_F1_2"/>
    <property type="match status" value="1"/>
</dbReference>
<dbReference type="Pfam" id="PF00232">
    <property type="entry name" value="Glyco_hydro_1"/>
    <property type="match status" value="1"/>
</dbReference>
<dbReference type="GO" id="GO:0008422">
    <property type="term" value="F:beta-glucosidase activity"/>
    <property type="evidence" value="ECO:0007669"/>
    <property type="project" value="UniProtKB-ARBA"/>
</dbReference>
<keyword evidence="9" id="KW-1185">Reference proteome</keyword>
<dbReference type="PANTHER" id="PTHR10353">
    <property type="entry name" value="GLYCOSYL HYDROLASE"/>
    <property type="match status" value="1"/>
</dbReference>
<evidence type="ECO:0000256" key="5">
    <source>
        <dbReference type="RuleBase" id="RU003690"/>
    </source>
</evidence>
<keyword evidence="2 6" id="KW-0378">Hydrolase</keyword>
<protein>
    <recommendedName>
        <fullName evidence="10">Beta-glucosidase</fullName>
    </recommendedName>
</protein>
<sequence length="529" mass="59657">MESEGNGVPTYLLQRSSFPNDFIFGSGSSAHQYEGAANEGGKGPSIWDDYTQRFPGKMQDGSNGNVANDSYHRYKEDVAIIKKMGLNAYRISISWPRVLPSGRPSGGVNKEGIDYYNNVINELLANGIEPYVTLFHWDLPKALQDEYGGFLSSKIVADFCNYAELCFWEFGDRVKHWVTFNESWSYSVLGYVNGTLAPGRGASSPENIRSLPATHRCSTLLQKIFVDGDPGREPYLVAHNQLLSHAAAVRLYRQKFETSQSGKIGITLVTTWFEPLSETSDSDKKAAERAQDFKFGWFMDPLTTGDYPSSMRTNVGSRLPKFSQEQSELLKGSFDFIGLNYYTANYATDAPNPNDEKLSYNTDSHVELLTERNGVPIGSNAGSGWIYVYPQGIYKLLGYIKNKYNNPLLYITENGISEENDPKLTLSQARIDDNRKDYHEKHLLCVRDAISEGANVKGYFLWSLMDNFEWSQGYTVRFGMIYVDYKNGALTRYPKESAIWFMNFMKNAIPNSRKRPLPSASSAKPSKKR</sequence>
<dbReference type="GO" id="GO:0009821">
    <property type="term" value="P:alkaloid biosynthetic process"/>
    <property type="evidence" value="ECO:0007669"/>
    <property type="project" value="UniProtKB-ARBA"/>
</dbReference>
<evidence type="ECO:0000256" key="7">
    <source>
        <dbReference type="SAM" id="MobiDB-lite"/>
    </source>
</evidence>
<organism evidence="8 9">
    <name type="scientific">Nyssa sinensis</name>
    <dbReference type="NCBI Taxonomy" id="561372"/>
    <lineage>
        <taxon>Eukaryota</taxon>
        <taxon>Viridiplantae</taxon>
        <taxon>Streptophyta</taxon>
        <taxon>Embryophyta</taxon>
        <taxon>Tracheophyta</taxon>
        <taxon>Spermatophyta</taxon>
        <taxon>Magnoliopsida</taxon>
        <taxon>eudicotyledons</taxon>
        <taxon>Gunneridae</taxon>
        <taxon>Pentapetalae</taxon>
        <taxon>asterids</taxon>
        <taxon>Cornales</taxon>
        <taxon>Nyssaceae</taxon>
        <taxon>Nyssa</taxon>
    </lineage>
</organism>
<keyword evidence="3 6" id="KW-0326">Glycosidase</keyword>
<dbReference type="EMBL" id="CM018031">
    <property type="protein sequence ID" value="KAA8549636.1"/>
    <property type="molecule type" value="Genomic_DNA"/>
</dbReference>
<evidence type="ECO:0000256" key="3">
    <source>
        <dbReference type="ARBA" id="ARBA00023295"/>
    </source>
</evidence>
<dbReference type="InterPro" id="IPR033132">
    <property type="entry name" value="GH_1_N_CS"/>
</dbReference>
<name>A0A5J5C3U7_9ASTE</name>
<evidence type="ECO:0008006" key="10">
    <source>
        <dbReference type="Google" id="ProtNLM"/>
    </source>
</evidence>
<dbReference type="PRINTS" id="PR00131">
    <property type="entry name" value="GLHYDRLASE1"/>
</dbReference>
<proteinExistence type="inferred from homology"/>
<evidence type="ECO:0000256" key="6">
    <source>
        <dbReference type="RuleBase" id="RU004468"/>
    </source>
</evidence>
<dbReference type="AlphaFoldDB" id="A0A5J5C3U7"/>
<accession>A0A5J5C3U7</accession>
<gene>
    <name evidence="8" type="ORF">F0562_001346</name>
</gene>
<evidence type="ECO:0000313" key="8">
    <source>
        <dbReference type="EMBL" id="KAA8549636.1"/>
    </source>
</evidence>
<dbReference type="FunFam" id="3.20.20.80:FF:000022">
    <property type="entry name" value="Beta-glucosidase 11"/>
    <property type="match status" value="1"/>
</dbReference>
<feature type="region of interest" description="Disordered" evidence="7">
    <location>
        <begin position="33"/>
        <end position="65"/>
    </location>
</feature>
<comment type="similarity">
    <text evidence="1 5">Belongs to the glycosyl hydrolase 1 family.</text>
</comment>
<evidence type="ECO:0000313" key="9">
    <source>
        <dbReference type="Proteomes" id="UP000325577"/>
    </source>
</evidence>
<dbReference type="SUPFAM" id="SSF51445">
    <property type="entry name" value="(Trans)glycosidases"/>
    <property type="match status" value="1"/>
</dbReference>
<feature type="active site" description="Nucleophile" evidence="4">
    <location>
        <position position="413"/>
    </location>
</feature>
<dbReference type="InterPro" id="IPR018120">
    <property type="entry name" value="Glyco_hydro_1_AS"/>
</dbReference>
<dbReference type="GO" id="GO:0005975">
    <property type="term" value="P:carbohydrate metabolic process"/>
    <property type="evidence" value="ECO:0007669"/>
    <property type="project" value="InterPro"/>
</dbReference>
<dbReference type="OrthoDB" id="65569at2759"/>
<dbReference type="InterPro" id="IPR001360">
    <property type="entry name" value="Glyco_hydro_1"/>
</dbReference>
<evidence type="ECO:0000256" key="1">
    <source>
        <dbReference type="ARBA" id="ARBA00010838"/>
    </source>
</evidence>
<dbReference type="Proteomes" id="UP000325577">
    <property type="component" value="Linkage Group LG0"/>
</dbReference>
<evidence type="ECO:0000256" key="4">
    <source>
        <dbReference type="PROSITE-ProRule" id="PRU10055"/>
    </source>
</evidence>